<dbReference type="KEGG" id="mlj:MLAC_08670"/>
<organism evidence="1 2">
    <name type="scientific">Mycobacterium lacus</name>
    <dbReference type="NCBI Taxonomy" id="169765"/>
    <lineage>
        <taxon>Bacteria</taxon>
        <taxon>Bacillati</taxon>
        <taxon>Actinomycetota</taxon>
        <taxon>Actinomycetes</taxon>
        <taxon>Mycobacteriales</taxon>
        <taxon>Mycobacteriaceae</taxon>
        <taxon>Mycobacterium</taxon>
    </lineage>
</organism>
<dbReference type="Proteomes" id="UP000466396">
    <property type="component" value="Chromosome"/>
</dbReference>
<protein>
    <submittedName>
        <fullName evidence="1">Antitoxin VapB33</fullName>
    </submittedName>
</protein>
<gene>
    <name evidence="1" type="ORF">MLAC_08670</name>
</gene>
<evidence type="ECO:0000313" key="1">
    <source>
        <dbReference type="EMBL" id="BBX95573.1"/>
    </source>
</evidence>
<dbReference type="AlphaFoldDB" id="A0A7I7NGW9"/>
<dbReference type="EMBL" id="AP022581">
    <property type="protein sequence ID" value="BBX95573.1"/>
    <property type="molecule type" value="Genomic_DNA"/>
</dbReference>
<keyword evidence="2" id="KW-1185">Reference proteome</keyword>
<reference evidence="1 2" key="1">
    <citation type="journal article" date="2019" name="Emerg. Microbes Infect.">
        <title>Comprehensive subspecies identification of 175 nontuberculous mycobacteria species based on 7547 genomic profiles.</title>
        <authorList>
            <person name="Matsumoto Y."/>
            <person name="Kinjo T."/>
            <person name="Motooka D."/>
            <person name="Nabeya D."/>
            <person name="Jung N."/>
            <person name="Uechi K."/>
            <person name="Horii T."/>
            <person name="Iida T."/>
            <person name="Fujita J."/>
            <person name="Nakamura S."/>
        </authorList>
    </citation>
    <scope>NUCLEOTIDE SEQUENCE [LARGE SCALE GENOMIC DNA]</scope>
    <source>
        <strain evidence="1 2">JCM 15657</strain>
    </source>
</reference>
<sequence length="92" mass="10373">MMTAMRTTLTLDDDVVRLVEEAVHRERRPMKHVINDALRSALAPQAARQEPYRLNPHESTVRPGFDLAGFNRLVDELEDAAILDAARTGDHP</sequence>
<name>A0A7I7NGW9_9MYCO</name>
<evidence type="ECO:0000313" key="2">
    <source>
        <dbReference type="Proteomes" id="UP000466396"/>
    </source>
</evidence>
<proteinExistence type="predicted"/>
<accession>A0A7I7NGW9</accession>